<gene>
    <name evidence="1" type="ORF">WMQ36_12730</name>
</gene>
<reference evidence="1 2" key="1">
    <citation type="submission" date="2024-03" db="EMBL/GenBank/DDBJ databases">
        <title>Human intestinal bacterial collection.</title>
        <authorList>
            <person name="Pauvert C."/>
            <person name="Hitch T.C.A."/>
            <person name="Clavel T."/>
        </authorList>
    </citation>
    <scope>NUCLEOTIDE SEQUENCE [LARGE SCALE GENOMIC DNA]</scope>
    <source>
        <strain evidence="1 2">CLA-SR-H021</strain>
    </source>
</reference>
<evidence type="ECO:0000313" key="1">
    <source>
        <dbReference type="EMBL" id="MEQ2425838.1"/>
    </source>
</evidence>
<dbReference type="Proteomes" id="UP001454086">
    <property type="component" value="Unassembled WGS sequence"/>
</dbReference>
<proteinExistence type="predicted"/>
<protein>
    <submittedName>
        <fullName evidence="1">Uncharacterized protein</fullName>
    </submittedName>
</protein>
<evidence type="ECO:0000313" key="2">
    <source>
        <dbReference type="Proteomes" id="UP001454086"/>
    </source>
</evidence>
<name>A0ABV1D7X0_9FIRM</name>
<accession>A0ABV1D7X0</accession>
<dbReference type="EMBL" id="JBBMFM010000043">
    <property type="protein sequence ID" value="MEQ2425838.1"/>
    <property type="molecule type" value="Genomic_DNA"/>
</dbReference>
<dbReference type="RefSeq" id="WP_157045606.1">
    <property type="nucleotide sequence ID" value="NZ_JBBMFM010000043.1"/>
</dbReference>
<organism evidence="1 2">
    <name type="scientific">Enterocloster hominis</name>
    <name type="common">ex Hitch et al. 2024</name>
    <dbReference type="NCBI Taxonomy" id="1917870"/>
    <lineage>
        <taxon>Bacteria</taxon>
        <taxon>Bacillati</taxon>
        <taxon>Bacillota</taxon>
        <taxon>Clostridia</taxon>
        <taxon>Lachnospirales</taxon>
        <taxon>Lachnospiraceae</taxon>
        <taxon>Enterocloster</taxon>
    </lineage>
</organism>
<sequence>MKKMIAVILILLAVCIIGIVVYCCAAGTMPYGRQADDDAQMEYLRRYRQSRE</sequence>
<comment type="caution">
    <text evidence="1">The sequence shown here is derived from an EMBL/GenBank/DDBJ whole genome shotgun (WGS) entry which is preliminary data.</text>
</comment>
<keyword evidence="2" id="KW-1185">Reference proteome</keyword>